<dbReference type="Proteomes" id="UP000078284">
    <property type="component" value="Chromosome 5"/>
</dbReference>
<dbReference type="AlphaFoldDB" id="A0A178UCK4"/>
<evidence type="ECO:0000313" key="1">
    <source>
        <dbReference type="EMBL" id="OAO90411.1"/>
    </source>
</evidence>
<evidence type="ECO:0000313" key="2">
    <source>
        <dbReference type="Proteomes" id="UP000078284"/>
    </source>
</evidence>
<accession>A0A178UCK4</accession>
<comment type="caution">
    <text evidence="1">The sequence shown here is derived from an EMBL/GenBank/DDBJ whole genome shotgun (WGS) entry which is preliminary data.</text>
</comment>
<dbReference type="EMBL" id="LUHQ01000005">
    <property type="protein sequence ID" value="OAO90411.1"/>
    <property type="molecule type" value="Genomic_DNA"/>
</dbReference>
<name>A0A178UCK4_ARATH</name>
<organism evidence="1 2">
    <name type="scientific">Arabidopsis thaliana</name>
    <name type="common">Mouse-ear cress</name>
    <dbReference type="NCBI Taxonomy" id="3702"/>
    <lineage>
        <taxon>Eukaryota</taxon>
        <taxon>Viridiplantae</taxon>
        <taxon>Streptophyta</taxon>
        <taxon>Embryophyta</taxon>
        <taxon>Tracheophyta</taxon>
        <taxon>Spermatophyta</taxon>
        <taxon>Magnoliopsida</taxon>
        <taxon>eudicotyledons</taxon>
        <taxon>Gunneridae</taxon>
        <taxon>Pentapetalae</taxon>
        <taxon>rosids</taxon>
        <taxon>malvids</taxon>
        <taxon>Brassicales</taxon>
        <taxon>Brassicaceae</taxon>
        <taxon>Camelineae</taxon>
        <taxon>Arabidopsis</taxon>
    </lineage>
</organism>
<sequence>MQLPARKPTRRVIEYIRFHLQVHQEDITCQGELNFPMKKLNFPMKNRPGLIAVIAARTNTKVKQSCLRIFM</sequence>
<reference evidence="2" key="1">
    <citation type="journal article" date="2016" name="Proc. Natl. Acad. Sci. U.S.A.">
        <title>Chromosome-level assembly of Arabidopsis thaliana Ler reveals the extent of translocation and inversion polymorphisms.</title>
        <authorList>
            <person name="Zapata L."/>
            <person name="Ding J."/>
            <person name="Willing E.M."/>
            <person name="Hartwig B."/>
            <person name="Bezdan D."/>
            <person name="Jiao W.B."/>
            <person name="Patel V."/>
            <person name="Velikkakam James G."/>
            <person name="Koornneef M."/>
            <person name="Ossowski S."/>
            <person name="Schneeberger K."/>
        </authorList>
    </citation>
    <scope>NUCLEOTIDE SEQUENCE [LARGE SCALE GENOMIC DNA]</scope>
    <source>
        <strain evidence="2">cv. Landsberg erecta</strain>
    </source>
</reference>
<protein>
    <submittedName>
        <fullName evidence="1">Uncharacterized protein</fullName>
    </submittedName>
</protein>
<proteinExistence type="predicted"/>
<gene>
    <name evidence="1" type="ordered locus">AXX17_At5g17280</name>
</gene>